<proteinExistence type="predicted"/>
<accession>A0ABT9JS78</accession>
<evidence type="ECO:0000259" key="2">
    <source>
        <dbReference type="Pfam" id="PF03703"/>
    </source>
</evidence>
<dbReference type="PANTHER" id="PTHR37938">
    <property type="entry name" value="BLL0215 PROTEIN"/>
    <property type="match status" value="1"/>
</dbReference>
<dbReference type="Proteomes" id="UP001225906">
    <property type="component" value="Unassembled WGS sequence"/>
</dbReference>
<keyword evidence="4" id="KW-1185">Reference proteome</keyword>
<sequence length="154" mass="17023">MSFIDNNLLASETVIYRARLHWIIFINAALYLLLSVALSVFILLQSEATQGLWYISLLSLALALGSAISSLIRYKTSEFAITNKRVLIKVGFIRRHSLEVLLHKVEGIGVNQSIPGRIFGFGTIIVSGTGGTKETFDLIASPLEFRKQVQAQLS</sequence>
<dbReference type="PANTHER" id="PTHR37938:SF1">
    <property type="entry name" value="BLL0215 PROTEIN"/>
    <property type="match status" value="1"/>
</dbReference>
<feature type="transmembrane region" description="Helical" evidence="1">
    <location>
        <begin position="51"/>
        <end position="72"/>
    </location>
</feature>
<evidence type="ECO:0000313" key="3">
    <source>
        <dbReference type="EMBL" id="MDP8567381.1"/>
    </source>
</evidence>
<name>A0ABT9JS78_9PROT</name>
<feature type="domain" description="YdbS-like PH" evidence="2">
    <location>
        <begin position="74"/>
        <end position="137"/>
    </location>
</feature>
<keyword evidence="1" id="KW-0472">Membrane</keyword>
<feature type="transmembrane region" description="Helical" evidence="1">
    <location>
        <begin position="20"/>
        <end position="44"/>
    </location>
</feature>
<dbReference type="Pfam" id="PF03703">
    <property type="entry name" value="bPH_2"/>
    <property type="match status" value="1"/>
</dbReference>
<dbReference type="RefSeq" id="WP_306389105.1">
    <property type="nucleotide sequence ID" value="NZ_JAVCAP010000012.1"/>
</dbReference>
<gene>
    <name evidence="3" type="ORF">Q9291_05930</name>
</gene>
<keyword evidence="1" id="KW-0812">Transmembrane</keyword>
<evidence type="ECO:0000256" key="1">
    <source>
        <dbReference type="SAM" id="Phobius"/>
    </source>
</evidence>
<reference evidence="4" key="1">
    <citation type="journal article" date="2019" name="Int. J. Syst. Evol. Microbiol.">
        <title>The Global Catalogue of Microorganisms (GCM) 10K type strain sequencing project: providing services to taxonomists for standard genome sequencing and annotation.</title>
        <authorList>
            <consortium name="The Broad Institute Genomics Platform"/>
            <consortium name="The Broad Institute Genome Sequencing Center for Infectious Disease"/>
            <person name="Wu L."/>
            <person name="Ma J."/>
        </authorList>
    </citation>
    <scope>NUCLEOTIDE SEQUENCE [LARGE SCALE GENOMIC DNA]</scope>
    <source>
        <strain evidence="4">VKM B-3159</strain>
    </source>
</reference>
<dbReference type="EMBL" id="JAVCAP010000012">
    <property type="protein sequence ID" value="MDP8567381.1"/>
    <property type="molecule type" value="Genomic_DNA"/>
</dbReference>
<keyword evidence="1" id="KW-1133">Transmembrane helix</keyword>
<evidence type="ECO:0000313" key="4">
    <source>
        <dbReference type="Proteomes" id="UP001225906"/>
    </source>
</evidence>
<dbReference type="InterPro" id="IPR005182">
    <property type="entry name" value="YdbS-like_PH"/>
</dbReference>
<comment type="caution">
    <text evidence="3">The sequence shown here is derived from an EMBL/GenBank/DDBJ whole genome shotgun (WGS) entry which is preliminary data.</text>
</comment>
<protein>
    <submittedName>
        <fullName evidence="3">PH domain-containing protein</fullName>
    </submittedName>
</protein>
<organism evidence="3 4">
    <name type="scientific">Methylophilus aquaticus</name>
    <dbReference type="NCBI Taxonomy" id="1971610"/>
    <lineage>
        <taxon>Bacteria</taxon>
        <taxon>Pseudomonadati</taxon>
        <taxon>Pseudomonadota</taxon>
        <taxon>Betaproteobacteria</taxon>
        <taxon>Nitrosomonadales</taxon>
        <taxon>Methylophilaceae</taxon>
        <taxon>Methylophilus</taxon>
    </lineage>
</organism>